<accession>A0A7R9ZP69</accession>
<dbReference type="Gene3D" id="3.90.550.10">
    <property type="entry name" value="Spore Coat Polysaccharide Biosynthesis Protein SpsA, Chain A"/>
    <property type="match status" value="1"/>
</dbReference>
<dbReference type="PANTHER" id="PTHR11183">
    <property type="entry name" value="GLYCOGENIN SUBFAMILY MEMBER"/>
    <property type="match status" value="1"/>
</dbReference>
<organism evidence="2">
    <name type="scientific">Craspedostauros australis</name>
    <dbReference type="NCBI Taxonomy" id="1486917"/>
    <lineage>
        <taxon>Eukaryota</taxon>
        <taxon>Sar</taxon>
        <taxon>Stramenopiles</taxon>
        <taxon>Ochrophyta</taxon>
        <taxon>Bacillariophyta</taxon>
        <taxon>Bacillariophyceae</taxon>
        <taxon>Bacillariophycidae</taxon>
        <taxon>Naviculales</taxon>
        <taxon>Naviculaceae</taxon>
        <taxon>Craspedostauros</taxon>
    </lineage>
</organism>
<evidence type="ECO:0008006" key="3">
    <source>
        <dbReference type="Google" id="ProtNLM"/>
    </source>
</evidence>
<protein>
    <recommendedName>
        <fullName evidence="3">Hexosyltransferase</fullName>
    </recommendedName>
</protein>
<reference evidence="2" key="1">
    <citation type="submission" date="2021-01" db="EMBL/GenBank/DDBJ databases">
        <authorList>
            <person name="Corre E."/>
            <person name="Pelletier E."/>
            <person name="Niang G."/>
            <person name="Scheremetjew M."/>
            <person name="Finn R."/>
            <person name="Kale V."/>
            <person name="Holt S."/>
            <person name="Cochrane G."/>
            <person name="Meng A."/>
            <person name="Brown T."/>
            <person name="Cohen L."/>
        </authorList>
    </citation>
    <scope>NUCLEOTIDE SEQUENCE</scope>
    <source>
        <strain evidence="2">CCMP3328</strain>
    </source>
</reference>
<evidence type="ECO:0000256" key="1">
    <source>
        <dbReference type="SAM" id="MobiDB-lite"/>
    </source>
</evidence>
<feature type="region of interest" description="Disordered" evidence="1">
    <location>
        <begin position="70"/>
        <end position="105"/>
    </location>
</feature>
<name>A0A7R9ZP69_9STRA</name>
<dbReference type="AlphaFoldDB" id="A0A7R9ZP69"/>
<sequence length="315" mass="35714">MMTQAPTKSRRCIAVVLIVALGLLSTRSNMRILTNSRIDDASLNKTATKTASPVGSEMVVAESDRMAAHVKASSFSQQREEEQQKQVNDTRTQERNQSIPQQHQSQSQSRFAYLFLLGAVDPTDNGYRGYLLNTWIAAYLLRLGGSKADIILMLQFANGTPKEELTSLEQHITADLGIQIRMLSTPSVKMTFASVVMEKLRIFQLTEYERVIFFDGDAFPYCSMDYLFEESVKPAPLTTKRIIMDNFIQNGRNSPMNAGMFMVKPEEGDWEQLQAIIRDRDLVNGTTFDTQYGWGHRIGNNEGWDSHRQSNQAHW</sequence>
<dbReference type="InterPro" id="IPR029044">
    <property type="entry name" value="Nucleotide-diphossugar_trans"/>
</dbReference>
<dbReference type="InterPro" id="IPR050587">
    <property type="entry name" value="GNT1/Glycosyltrans_8"/>
</dbReference>
<proteinExistence type="predicted"/>
<evidence type="ECO:0000313" key="2">
    <source>
        <dbReference type="EMBL" id="CAD8336993.1"/>
    </source>
</evidence>
<dbReference type="EMBL" id="HBEF01014567">
    <property type="protein sequence ID" value="CAD8336993.1"/>
    <property type="molecule type" value="Transcribed_RNA"/>
</dbReference>
<gene>
    <name evidence="2" type="ORF">CAUS1442_LOCUS9121</name>
</gene>
<dbReference type="SUPFAM" id="SSF53448">
    <property type="entry name" value="Nucleotide-diphospho-sugar transferases"/>
    <property type="match status" value="1"/>
</dbReference>